<dbReference type="InterPro" id="IPR017520">
    <property type="entry name" value="CHP03086"/>
</dbReference>
<dbReference type="NCBIfam" id="TIGR03083">
    <property type="entry name" value="maleylpyruvate isomerase family mycothiol-dependent enzyme"/>
    <property type="match status" value="1"/>
</dbReference>
<dbReference type="InParanoid" id="A0A545AH78"/>
<organism evidence="2 3">
    <name type="scientific">Cryptosporangium phraense</name>
    <dbReference type="NCBI Taxonomy" id="2593070"/>
    <lineage>
        <taxon>Bacteria</taxon>
        <taxon>Bacillati</taxon>
        <taxon>Actinomycetota</taxon>
        <taxon>Actinomycetes</taxon>
        <taxon>Cryptosporangiales</taxon>
        <taxon>Cryptosporangiaceae</taxon>
        <taxon>Cryptosporangium</taxon>
    </lineage>
</organism>
<dbReference type="InterPro" id="IPR017517">
    <property type="entry name" value="Maleyloyr_isom"/>
</dbReference>
<dbReference type="Proteomes" id="UP000317982">
    <property type="component" value="Unassembled WGS sequence"/>
</dbReference>
<protein>
    <submittedName>
        <fullName evidence="2">TIGR03086 family protein</fullName>
    </submittedName>
</protein>
<reference evidence="2 3" key="1">
    <citation type="submission" date="2019-07" db="EMBL/GenBank/DDBJ databases">
        <title>Cryptosporangium phraense sp. nov., isolated from plant litter.</title>
        <authorList>
            <person name="Suriyachadkun C."/>
        </authorList>
    </citation>
    <scope>NUCLEOTIDE SEQUENCE [LARGE SCALE GENOMIC DNA]</scope>
    <source>
        <strain evidence="2 3">A-T 5661</strain>
    </source>
</reference>
<evidence type="ECO:0000313" key="3">
    <source>
        <dbReference type="Proteomes" id="UP000317982"/>
    </source>
</evidence>
<evidence type="ECO:0000259" key="1">
    <source>
        <dbReference type="Pfam" id="PF11716"/>
    </source>
</evidence>
<dbReference type="EMBL" id="VIRS01000049">
    <property type="protein sequence ID" value="TQS40035.1"/>
    <property type="molecule type" value="Genomic_DNA"/>
</dbReference>
<dbReference type="InterPro" id="IPR024344">
    <property type="entry name" value="MDMPI_metal-binding"/>
</dbReference>
<dbReference type="Gene3D" id="1.20.120.450">
    <property type="entry name" value="dinb family like domain"/>
    <property type="match status" value="1"/>
</dbReference>
<dbReference type="Pfam" id="PF11716">
    <property type="entry name" value="MDMPI_N"/>
    <property type="match status" value="1"/>
</dbReference>
<keyword evidence="3" id="KW-1185">Reference proteome</keyword>
<dbReference type="GO" id="GO:0046872">
    <property type="term" value="F:metal ion binding"/>
    <property type="evidence" value="ECO:0007669"/>
    <property type="project" value="InterPro"/>
</dbReference>
<dbReference type="InterPro" id="IPR034660">
    <property type="entry name" value="DinB/YfiT-like"/>
</dbReference>
<gene>
    <name evidence="2" type="ORF">FL583_37010</name>
</gene>
<name>A0A545AH78_9ACTN</name>
<sequence length="196" mass="19981">MWSVLTQAHGALRSVVAEVGDDQWALRTPCEKWNVAQVVRHASGDQLGYAAAITGVGGPTEDPFAPSEGRPEPSSVGAALDAAAAAFATIEPGTPEVPSPLPIGPLSAESVVSAAALDAAVHAWDVAVALGRPSPLTPELAEQLMPIAEVMAGPLRAFAFGPAIEGEPGDDAAARLLRFLGRRPDWPPAGLGTLGS</sequence>
<feature type="domain" description="Mycothiol-dependent maleylpyruvate isomerase metal-binding" evidence="1">
    <location>
        <begin position="5"/>
        <end position="127"/>
    </location>
</feature>
<proteinExistence type="predicted"/>
<dbReference type="NCBIfam" id="TIGR03086">
    <property type="entry name" value="TIGR03086 family metal-binding protein"/>
    <property type="match status" value="1"/>
</dbReference>
<dbReference type="AlphaFoldDB" id="A0A545AH78"/>
<evidence type="ECO:0000313" key="2">
    <source>
        <dbReference type="EMBL" id="TQS40035.1"/>
    </source>
</evidence>
<accession>A0A545AH78</accession>
<dbReference type="SUPFAM" id="SSF109854">
    <property type="entry name" value="DinB/YfiT-like putative metalloenzymes"/>
    <property type="match status" value="1"/>
</dbReference>
<comment type="caution">
    <text evidence="2">The sequence shown here is derived from an EMBL/GenBank/DDBJ whole genome shotgun (WGS) entry which is preliminary data.</text>
</comment>
<dbReference type="OrthoDB" id="5185819at2"/>